<dbReference type="InterPro" id="IPR004338">
    <property type="entry name" value="NqrB/RnfD"/>
</dbReference>
<keyword evidence="6" id="KW-1278">Translocase</keyword>
<dbReference type="EMBL" id="CP067089">
    <property type="protein sequence ID" value="QQO07950.1"/>
    <property type="molecule type" value="Genomic_DNA"/>
</dbReference>
<feature type="transmembrane region" description="Helical" evidence="9">
    <location>
        <begin position="123"/>
        <end position="146"/>
    </location>
</feature>
<keyword evidence="5 9" id="KW-0812">Transmembrane</keyword>
<keyword evidence="3" id="KW-0285">Flavoprotein</keyword>
<protein>
    <submittedName>
        <fullName evidence="10">RnfABCDGE type electron transport complex subunit D</fullName>
    </submittedName>
</protein>
<dbReference type="Proteomes" id="UP000595917">
    <property type="component" value="Chromosome"/>
</dbReference>
<dbReference type="PANTHER" id="PTHR30578:SF0">
    <property type="entry name" value="ION-TRANSLOCATING OXIDOREDUCTASE COMPLEX SUBUNIT D"/>
    <property type="match status" value="1"/>
</dbReference>
<evidence type="ECO:0000313" key="10">
    <source>
        <dbReference type="EMBL" id="QQO07950.1"/>
    </source>
</evidence>
<evidence type="ECO:0000256" key="1">
    <source>
        <dbReference type="ARBA" id="ARBA00022448"/>
    </source>
</evidence>
<evidence type="ECO:0000256" key="2">
    <source>
        <dbReference type="ARBA" id="ARBA00022553"/>
    </source>
</evidence>
<keyword evidence="11" id="KW-1185">Reference proteome</keyword>
<dbReference type="GO" id="GO:0055085">
    <property type="term" value="P:transmembrane transport"/>
    <property type="evidence" value="ECO:0007669"/>
    <property type="project" value="InterPro"/>
</dbReference>
<gene>
    <name evidence="10" type="ORF">JFL75_13490</name>
</gene>
<dbReference type="GO" id="GO:0005886">
    <property type="term" value="C:plasma membrane"/>
    <property type="evidence" value="ECO:0007669"/>
    <property type="project" value="TreeGrafter"/>
</dbReference>
<evidence type="ECO:0000256" key="4">
    <source>
        <dbReference type="ARBA" id="ARBA00022643"/>
    </source>
</evidence>
<evidence type="ECO:0000256" key="9">
    <source>
        <dbReference type="SAM" id="Phobius"/>
    </source>
</evidence>
<evidence type="ECO:0000256" key="8">
    <source>
        <dbReference type="ARBA" id="ARBA00023136"/>
    </source>
</evidence>
<keyword evidence="2" id="KW-0597">Phosphoprotein</keyword>
<keyword evidence="7 9" id="KW-1133">Transmembrane helix</keyword>
<feature type="transmembrane region" description="Helical" evidence="9">
    <location>
        <begin position="321"/>
        <end position="339"/>
    </location>
</feature>
<dbReference type="KEGG" id="bhc:JFL75_13490"/>
<feature type="transmembrane region" description="Helical" evidence="9">
    <location>
        <begin position="94"/>
        <end position="111"/>
    </location>
</feature>
<dbReference type="RefSeq" id="WP_215625256.1">
    <property type="nucleotide sequence ID" value="NZ_CP067089.2"/>
</dbReference>
<name>A0A7T7XK89_9SPIR</name>
<evidence type="ECO:0000256" key="5">
    <source>
        <dbReference type="ARBA" id="ARBA00022692"/>
    </source>
</evidence>
<dbReference type="AlphaFoldDB" id="A0A7T7XK89"/>
<feature type="transmembrane region" description="Helical" evidence="9">
    <location>
        <begin position="298"/>
        <end position="315"/>
    </location>
</feature>
<organism evidence="10 11">
    <name type="scientific">Breznakiella homolactica</name>
    <dbReference type="NCBI Taxonomy" id="2798577"/>
    <lineage>
        <taxon>Bacteria</taxon>
        <taxon>Pseudomonadati</taxon>
        <taxon>Spirochaetota</taxon>
        <taxon>Spirochaetia</taxon>
        <taxon>Spirochaetales</taxon>
        <taxon>Breznakiellaceae</taxon>
        <taxon>Breznakiella</taxon>
    </lineage>
</organism>
<dbReference type="PANTHER" id="PTHR30578">
    <property type="entry name" value="ELECTRON TRANSPORT COMPLEX PROTEIN RNFD"/>
    <property type="match status" value="1"/>
</dbReference>
<proteinExistence type="predicted"/>
<evidence type="ECO:0000256" key="6">
    <source>
        <dbReference type="ARBA" id="ARBA00022967"/>
    </source>
</evidence>
<feature type="transmembrane region" description="Helical" evidence="9">
    <location>
        <begin position="268"/>
        <end position="286"/>
    </location>
</feature>
<evidence type="ECO:0000313" key="11">
    <source>
        <dbReference type="Proteomes" id="UP000595917"/>
    </source>
</evidence>
<feature type="transmembrane region" description="Helical" evidence="9">
    <location>
        <begin position="237"/>
        <end position="256"/>
    </location>
</feature>
<feature type="transmembrane region" description="Helical" evidence="9">
    <location>
        <begin position="21"/>
        <end position="39"/>
    </location>
</feature>
<accession>A0A7T7XK89</accession>
<keyword evidence="4" id="KW-0288">FMN</keyword>
<keyword evidence="8 9" id="KW-0472">Membrane</keyword>
<sequence>MYGNDSLNQRPQVNLARSTSRRMWLVCLCAGFAVIQSAVTEISTLYIAAAAVIGALGTELLLNIRSNRNVLKDGSALATALILTVMLPNTLHPVLAALGAAFAVGVVKYSFGGLGANWLNPALAGWLFIRFSWPVLFAGALSGSILNNLYDAVMRGGTDAQGSPLGILSITGYPVSHTDTMVTGTLNSTILSFTGAKLPGGYVNLFLPYGTGIIADRGLLALLIGTILITASQVNRVWIPALYLFVYGLLIRVFGALPFGGDLWNGDILFGFCTGGTMVAAFLLIADPVTGAKSNMGIGVSVTLCALLSYVFRYIGMESYGAFFAVALVNSLVPLLRGLESRLFYDRRRLPV</sequence>
<reference evidence="10" key="1">
    <citation type="submission" date="2021-01" db="EMBL/GenBank/DDBJ databases">
        <title>Description of Breznakiella homolactica.</title>
        <authorList>
            <person name="Song Y."/>
            <person name="Brune A."/>
        </authorList>
    </citation>
    <scope>NUCLEOTIDE SEQUENCE</scope>
    <source>
        <strain evidence="10">RmG30</strain>
    </source>
</reference>
<feature type="transmembrane region" description="Helical" evidence="9">
    <location>
        <begin position="45"/>
        <end position="63"/>
    </location>
</feature>
<evidence type="ECO:0000256" key="7">
    <source>
        <dbReference type="ARBA" id="ARBA00022989"/>
    </source>
</evidence>
<keyword evidence="1" id="KW-0813">Transport</keyword>
<dbReference type="Pfam" id="PF03116">
    <property type="entry name" value="NQR2_RnfD_RnfE"/>
    <property type="match status" value="1"/>
</dbReference>
<evidence type="ECO:0000256" key="3">
    <source>
        <dbReference type="ARBA" id="ARBA00022630"/>
    </source>
</evidence>